<dbReference type="GO" id="GO:0012505">
    <property type="term" value="C:endomembrane system"/>
    <property type="evidence" value="ECO:0007669"/>
    <property type="project" value="TreeGrafter"/>
</dbReference>
<dbReference type="PANTHER" id="PTHR19957">
    <property type="entry name" value="SYNTAXIN"/>
    <property type="match status" value="1"/>
</dbReference>
<dbReference type="AlphaFoldDB" id="A0A9N9PFW9"/>
<keyword evidence="3" id="KW-0812">Transmembrane</keyword>
<dbReference type="PANTHER" id="PTHR19957:SF380">
    <property type="entry name" value="SYNTAXIN FAMILY PROTEIN"/>
    <property type="match status" value="1"/>
</dbReference>
<evidence type="ECO:0000313" key="6">
    <source>
        <dbReference type="Proteomes" id="UP000696280"/>
    </source>
</evidence>
<dbReference type="GO" id="GO:0000149">
    <property type="term" value="F:SNARE binding"/>
    <property type="evidence" value="ECO:0007669"/>
    <property type="project" value="TreeGrafter"/>
</dbReference>
<dbReference type="GO" id="GO:0005886">
    <property type="term" value="C:plasma membrane"/>
    <property type="evidence" value="ECO:0007669"/>
    <property type="project" value="TreeGrafter"/>
</dbReference>
<dbReference type="InterPro" id="IPR000727">
    <property type="entry name" value="T_SNARE_dom"/>
</dbReference>
<dbReference type="GO" id="GO:0006906">
    <property type="term" value="P:vesicle fusion"/>
    <property type="evidence" value="ECO:0007669"/>
    <property type="project" value="TreeGrafter"/>
</dbReference>
<name>A0A9N9PFW9_9HELO</name>
<dbReference type="CDD" id="cd15849">
    <property type="entry name" value="SNARE_Sso1"/>
    <property type="match status" value="1"/>
</dbReference>
<keyword evidence="3" id="KW-0472">Membrane</keyword>
<dbReference type="SUPFAM" id="SSF47661">
    <property type="entry name" value="t-snare proteins"/>
    <property type="match status" value="1"/>
</dbReference>
<evidence type="ECO:0000259" key="4">
    <source>
        <dbReference type="PROSITE" id="PS50192"/>
    </source>
</evidence>
<dbReference type="GO" id="GO:0048278">
    <property type="term" value="P:vesicle docking"/>
    <property type="evidence" value="ECO:0007669"/>
    <property type="project" value="TreeGrafter"/>
</dbReference>
<feature type="region of interest" description="Disordered" evidence="2">
    <location>
        <begin position="432"/>
        <end position="491"/>
    </location>
</feature>
<dbReference type="GO" id="GO:0031201">
    <property type="term" value="C:SNARE complex"/>
    <property type="evidence" value="ECO:0007669"/>
    <property type="project" value="TreeGrafter"/>
</dbReference>
<gene>
    <name evidence="5" type="ORF">HYFRA_00006356</name>
</gene>
<dbReference type="InterPro" id="IPR010989">
    <property type="entry name" value="SNARE"/>
</dbReference>
<comment type="similarity">
    <text evidence="1">Belongs to the syntaxin family.</text>
</comment>
<dbReference type="GO" id="GO:0006887">
    <property type="term" value="P:exocytosis"/>
    <property type="evidence" value="ECO:0007669"/>
    <property type="project" value="TreeGrafter"/>
</dbReference>
<dbReference type="SMART" id="SM00397">
    <property type="entry name" value="t_SNARE"/>
    <property type="match status" value="1"/>
</dbReference>
<evidence type="ECO:0000256" key="3">
    <source>
        <dbReference type="SAM" id="Phobius"/>
    </source>
</evidence>
<evidence type="ECO:0000256" key="2">
    <source>
        <dbReference type="SAM" id="MobiDB-lite"/>
    </source>
</evidence>
<protein>
    <recommendedName>
        <fullName evidence="4">t-SNARE coiled-coil homology domain-containing protein</fullName>
    </recommendedName>
</protein>
<keyword evidence="6" id="KW-1185">Reference proteome</keyword>
<dbReference type="Pfam" id="PF05739">
    <property type="entry name" value="SNARE"/>
    <property type="match status" value="1"/>
</dbReference>
<evidence type="ECO:0000256" key="1">
    <source>
        <dbReference type="ARBA" id="ARBA00009063"/>
    </source>
</evidence>
<dbReference type="GO" id="GO:0005484">
    <property type="term" value="F:SNAP receptor activity"/>
    <property type="evidence" value="ECO:0007669"/>
    <property type="project" value="TreeGrafter"/>
</dbReference>
<dbReference type="GO" id="GO:0006886">
    <property type="term" value="P:intracellular protein transport"/>
    <property type="evidence" value="ECO:0007669"/>
    <property type="project" value="TreeGrafter"/>
</dbReference>
<feature type="transmembrane region" description="Helical" evidence="3">
    <location>
        <begin position="347"/>
        <end position="368"/>
    </location>
</feature>
<reference evidence="5" key="1">
    <citation type="submission" date="2021-07" db="EMBL/GenBank/DDBJ databases">
        <authorList>
            <person name="Durling M."/>
        </authorList>
    </citation>
    <scope>NUCLEOTIDE SEQUENCE</scope>
</reference>
<keyword evidence="3" id="KW-1133">Transmembrane helix</keyword>
<accession>A0A9N9PFW9</accession>
<sequence>MCDRFNFPFPSWRVSSSLPPNSLSLCTKACDSRFQKKHHPYLITRSSFSGRTLLTIMSQYANNYGARGANPFDQREAQSPGYQNGQYGQYNAPAMGRDDYGGQNVEMAPLAQNGAQAGQGGQRQALEKCTAINDEIDYLEKTELPALRMIQQSSLTSADPASTSRALDEKSASIMARYRELVNEVRMLKSSPQSAELRPVGQVDRRLKAAIQQYQSIDNDFSKKSKDQMARQFRIVRPDASEAEVREAVEDPNGGQVFSQAMMQSNRQGQAQSTLNAVKSRHEEIQKIEQQMIQLAELFQDMDVLVQQQEAAVVNIEMKGEEVVDNMDKGNQEVGVAIQSAKNARKWKWWCLGISVLIIIVIAVAIVAKIAADGGFNKSPAPAATPAAAKRWELPVNHRVVSKYSGNGKREPMVVSDDWQPTPNEKRIVVSDDWSPTNEKREVVSDDWSPTPNEKRMVVSDDWQPTNEKREVVSDDWSPSTNTKRSRSFQA</sequence>
<comment type="caution">
    <text evidence="5">The sequence shown here is derived from an EMBL/GenBank/DDBJ whole genome shotgun (WGS) entry which is preliminary data.</text>
</comment>
<proteinExistence type="inferred from homology"/>
<dbReference type="Proteomes" id="UP000696280">
    <property type="component" value="Unassembled WGS sequence"/>
</dbReference>
<feature type="domain" description="T-SNARE coiled-coil homology" evidence="4">
    <location>
        <begin position="275"/>
        <end position="337"/>
    </location>
</feature>
<dbReference type="EMBL" id="CAJVRL010000039">
    <property type="protein sequence ID" value="CAG8950959.1"/>
    <property type="molecule type" value="Genomic_DNA"/>
</dbReference>
<organism evidence="5 6">
    <name type="scientific">Hymenoscyphus fraxineus</name>
    <dbReference type="NCBI Taxonomy" id="746836"/>
    <lineage>
        <taxon>Eukaryota</taxon>
        <taxon>Fungi</taxon>
        <taxon>Dikarya</taxon>
        <taxon>Ascomycota</taxon>
        <taxon>Pezizomycotina</taxon>
        <taxon>Leotiomycetes</taxon>
        <taxon>Helotiales</taxon>
        <taxon>Helotiaceae</taxon>
        <taxon>Hymenoscyphus</taxon>
    </lineage>
</organism>
<dbReference type="InterPro" id="IPR045242">
    <property type="entry name" value="Syntaxin"/>
</dbReference>
<dbReference type="OrthoDB" id="10255013at2759"/>
<evidence type="ECO:0000313" key="5">
    <source>
        <dbReference type="EMBL" id="CAG8950959.1"/>
    </source>
</evidence>
<dbReference type="Gene3D" id="1.20.58.70">
    <property type="match status" value="1"/>
</dbReference>
<dbReference type="PROSITE" id="PS50192">
    <property type="entry name" value="T_SNARE"/>
    <property type="match status" value="1"/>
</dbReference>